<dbReference type="GO" id="GO:0030163">
    <property type="term" value="P:protein catabolic process"/>
    <property type="evidence" value="ECO:0007669"/>
    <property type="project" value="InterPro"/>
</dbReference>
<evidence type="ECO:0000259" key="4">
    <source>
        <dbReference type="PROSITE" id="PS51786"/>
    </source>
</evidence>
<comment type="similarity">
    <text evidence="2">Belongs to the peptidase S16 family.</text>
</comment>
<evidence type="ECO:0000313" key="6">
    <source>
        <dbReference type="Proteomes" id="UP000002063"/>
    </source>
</evidence>
<dbReference type="MEROPS" id="S16.A12"/>
<keyword evidence="6" id="KW-1185">Reference proteome</keyword>
<dbReference type="HOGENOM" id="CLU_027628_0_0_2"/>
<name>C9RG02_METVM</name>
<protein>
    <recommendedName>
        <fullName evidence="4">Lon proteolytic domain-containing protein</fullName>
    </recommendedName>
</protein>
<dbReference type="GeneID" id="8512979"/>
<keyword evidence="3" id="KW-0812">Transmembrane</keyword>
<reference evidence="5" key="1">
    <citation type="submission" date="2009-10" db="EMBL/GenBank/DDBJ databases">
        <title>Complete sequence of chromosome of Methanocaldococcus vulcanius M7.</title>
        <authorList>
            <consortium name="US DOE Joint Genome Institute"/>
            <person name="Lucas S."/>
            <person name="Copeland A."/>
            <person name="Lapidus A."/>
            <person name="Glavina del Rio T."/>
            <person name="Dalin E."/>
            <person name="Tice H."/>
            <person name="Bruce D."/>
            <person name="Goodwin L."/>
            <person name="Pitluck S."/>
            <person name="Lcollab F.I."/>
            <person name="Brettin T."/>
            <person name="Detter J.C."/>
            <person name="Han C."/>
            <person name="Tapia R."/>
            <person name="Kuske C.R."/>
            <person name="Schmutz J."/>
            <person name="Larimer F."/>
            <person name="Land M."/>
            <person name="Hauser L."/>
            <person name="Kyrpides N."/>
            <person name="Ovchinikova G."/>
            <person name="Sieprawska-Lupa M."/>
            <person name="Whitman W.B."/>
            <person name="Woyke T."/>
        </authorList>
    </citation>
    <scope>NUCLEOTIDE SEQUENCE [LARGE SCALE GENOMIC DNA]</scope>
    <source>
        <strain evidence="5">M7</strain>
    </source>
</reference>
<dbReference type="GO" id="GO:0005524">
    <property type="term" value="F:ATP binding"/>
    <property type="evidence" value="ECO:0007669"/>
    <property type="project" value="InterPro"/>
</dbReference>
<dbReference type="InterPro" id="IPR020568">
    <property type="entry name" value="Ribosomal_Su5_D2-typ_SF"/>
</dbReference>
<organism evidence="5 6">
    <name type="scientific">Methanocaldococcus vulcanius (strain ATCC 700851 / DSM 12094 / M7)</name>
    <name type="common">Methanococcus vulcanius</name>
    <dbReference type="NCBI Taxonomy" id="579137"/>
    <lineage>
        <taxon>Archaea</taxon>
        <taxon>Methanobacteriati</taxon>
        <taxon>Methanobacteriota</taxon>
        <taxon>Methanomada group</taxon>
        <taxon>Methanococci</taxon>
        <taxon>Methanococcales</taxon>
        <taxon>Methanocaldococcaceae</taxon>
        <taxon>Methanocaldococcus</taxon>
    </lineage>
</organism>
<evidence type="ECO:0000256" key="1">
    <source>
        <dbReference type="ARBA" id="ARBA00004127"/>
    </source>
</evidence>
<feature type="active site" evidence="2">
    <location>
        <position position="103"/>
    </location>
</feature>
<dbReference type="KEGG" id="mvu:Metvu_0645"/>
<dbReference type="GO" id="GO:0004252">
    <property type="term" value="F:serine-type endopeptidase activity"/>
    <property type="evidence" value="ECO:0007669"/>
    <property type="project" value="UniProtKB-UniRule"/>
</dbReference>
<dbReference type="RefSeq" id="WP_015732725.1">
    <property type="nucleotide sequence ID" value="NC_013407.1"/>
</dbReference>
<dbReference type="Pfam" id="PF05362">
    <property type="entry name" value="Lon_C"/>
    <property type="match status" value="1"/>
</dbReference>
<dbReference type="EMBL" id="CP001787">
    <property type="protein sequence ID" value="ACX72504.1"/>
    <property type="molecule type" value="Genomic_DNA"/>
</dbReference>
<evidence type="ECO:0000256" key="3">
    <source>
        <dbReference type="SAM" id="Phobius"/>
    </source>
</evidence>
<accession>C9RG02</accession>
<dbReference type="GO" id="GO:0006508">
    <property type="term" value="P:proteolysis"/>
    <property type="evidence" value="ECO:0007669"/>
    <property type="project" value="UniProtKB-KW"/>
</dbReference>
<feature type="active site" evidence="2">
    <location>
        <position position="146"/>
    </location>
</feature>
<dbReference type="STRING" id="579137.Metvu_0645"/>
<feature type="domain" description="Lon proteolytic" evidence="4">
    <location>
        <begin position="18"/>
        <end position="203"/>
    </location>
</feature>
<dbReference type="GO" id="GO:0004176">
    <property type="term" value="F:ATP-dependent peptidase activity"/>
    <property type="evidence" value="ECO:0007669"/>
    <property type="project" value="UniProtKB-UniRule"/>
</dbReference>
<dbReference type="Gene3D" id="3.30.230.10">
    <property type="match status" value="1"/>
</dbReference>
<dbReference type="SUPFAM" id="SSF54211">
    <property type="entry name" value="Ribosomal protein S5 domain 2-like"/>
    <property type="match status" value="1"/>
</dbReference>
<gene>
    <name evidence="5" type="ordered locus">Metvu_0645</name>
</gene>
<keyword evidence="2" id="KW-0378">Hydrolase</keyword>
<sequence>MRKILAILLAIFILNSVSAVIIKAPAVSLTDMGYVGVPINIQINVSKGTGHVFMDTLPLTELDMQGSARIAAKVAGEITGKDMNKYNVYITVRSDVPVVGGPSAGGTMTIGIICDLMNWSLNKHVMMTGMINPDGSIGPVGGILEKIEAAKKANCTIMLIPKGQRYINVDGNKVDAVAFGKKLGVKVIEVGSIYDAIPYFTGKKIVMKQYPENPAIEEKYKEIMKHLCDKILKIANEKYNYLSNALNTPYIGYEYQKMLLSELSSSKALLDKANDEYLKNDYYSATCSAFNALIKLETIEHTLNYLTGDEDVKTFLNRVQLDINHDKEIVYSKNVTTSNFEEVLAGRIRIAEAEKLLDNAWKSYYLGNYENAIKYGSFAKLRGESAVWWVSLKENNTGKEINNSTLKPLAQQYLDNAETISTYVETVFPNLPTDELENDLEAAKKAYKEGDYLLTIAESIDTCVKAEIPLVMFGDIDYSKKYARNKINLAESLGITPISALGYYEYANTLNDTISKVMYYKYSSYYAQMDIDVMRCLNKTNCSGISEIAVENSGSEEQTTVSCEGNSNGNFTTTVLSAVIGGIVGFAGGYFSRKVKS</sequence>
<feature type="transmembrane region" description="Helical" evidence="3">
    <location>
        <begin position="571"/>
        <end position="591"/>
    </location>
</feature>
<dbReference type="PROSITE" id="PS51786">
    <property type="entry name" value="LON_PROTEOLYTIC"/>
    <property type="match status" value="1"/>
</dbReference>
<dbReference type="OrthoDB" id="15525at2157"/>
<dbReference type="Proteomes" id="UP000002063">
    <property type="component" value="Chromosome"/>
</dbReference>
<dbReference type="eggNOG" id="arCOG01937">
    <property type="taxonomic scope" value="Archaea"/>
</dbReference>
<keyword evidence="3" id="KW-1133">Transmembrane helix</keyword>
<proteinExistence type="inferred from homology"/>
<dbReference type="InterPro" id="IPR027065">
    <property type="entry name" value="Lon_Prtase"/>
</dbReference>
<dbReference type="InterPro" id="IPR008269">
    <property type="entry name" value="Lon_proteolytic"/>
</dbReference>
<keyword evidence="3" id="KW-0472">Membrane</keyword>
<evidence type="ECO:0000256" key="2">
    <source>
        <dbReference type="PROSITE-ProRule" id="PRU01122"/>
    </source>
</evidence>
<evidence type="ECO:0000313" key="5">
    <source>
        <dbReference type="EMBL" id="ACX72504.1"/>
    </source>
</evidence>
<dbReference type="PANTHER" id="PTHR10046">
    <property type="entry name" value="ATP DEPENDENT LON PROTEASE FAMILY MEMBER"/>
    <property type="match status" value="1"/>
</dbReference>
<dbReference type="PRINTS" id="PR00830">
    <property type="entry name" value="ENDOLAPTASE"/>
</dbReference>
<comment type="subcellular location">
    <subcellularLocation>
        <location evidence="1">Endomembrane system</location>
        <topology evidence="1">Multi-pass membrane protein</topology>
    </subcellularLocation>
</comment>
<dbReference type="InterPro" id="IPR014721">
    <property type="entry name" value="Ribsml_uS5_D2-typ_fold_subgr"/>
</dbReference>
<dbReference type="AlphaFoldDB" id="C9RG02"/>
<keyword evidence="2" id="KW-0645">Protease</keyword>
<dbReference type="GO" id="GO:0012505">
    <property type="term" value="C:endomembrane system"/>
    <property type="evidence" value="ECO:0007669"/>
    <property type="project" value="UniProtKB-SubCell"/>
</dbReference>
<keyword evidence="2" id="KW-0720">Serine protease</keyword>